<proteinExistence type="predicted"/>
<dbReference type="AlphaFoldDB" id="A0ABD5REK6"/>
<sequence>MAKLELDLPDRISSEIERLVRQEEFLNEEQATEELLSMGLSVYDIDDDEPTTTTDDDLFTQAVSDQQDPAARDAPGEDEYGF</sequence>
<comment type="caution">
    <text evidence="2">The sequence shown here is derived from an EMBL/GenBank/DDBJ whole genome shotgun (WGS) entry which is preliminary data.</text>
</comment>
<reference evidence="2 3" key="1">
    <citation type="journal article" date="2019" name="Int. J. Syst. Evol. Microbiol.">
        <title>The Global Catalogue of Microorganisms (GCM) 10K type strain sequencing project: providing services to taxonomists for standard genome sequencing and annotation.</title>
        <authorList>
            <consortium name="The Broad Institute Genomics Platform"/>
            <consortium name="The Broad Institute Genome Sequencing Center for Infectious Disease"/>
            <person name="Wu L."/>
            <person name="Ma J."/>
        </authorList>
    </citation>
    <scope>NUCLEOTIDE SEQUENCE [LARGE SCALE GENOMIC DNA]</scope>
    <source>
        <strain evidence="2 3">CGMCC 1.12237</strain>
    </source>
</reference>
<accession>A0ABD5REK6</accession>
<evidence type="ECO:0000313" key="3">
    <source>
        <dbReference type="Proteomes" id="UP001596201"/>
    </source>
</evidence>
<protein>
    <submittedName>
        <fullName evidence="2">CopG family transcriptional regulator</fullName>
    </submittedName>
</protein>
<dbReference type="InterPro" id="IPR055544">
    <property type="entry name" value="DUF7120"/>
</dbReference>
<dbReference type="Proteomes" id="UP001596201">
    <property type="component" value="Unassembled WGS sequence"/>
</dbReference>
<dbReference type="Pfam" id="PF23434">
    <property type="entry name" value="DUF7120"/>
    <property type="match status" value="1"/>
</dbReference>
<keyword evidence="3" id="KW-1185">Reference proteome</keyword>
<feature type="region of interest" description="Disordered" evidence="1">
    <location>
        <begin position="63"/>
        <end position="82"/>
    </location>
</feature>
<gene>
    <name evidence="2" type="ORF">ACFPJ5_16140</name>
</gene>
<evidence type="ECO:0000313" key="2">
    <source>
        <dbReference type="EMBL" id="MFC5368460.1"/>
    </source>
</evidence>
<name>A0ABD5REK6_9EURY</name>
<organism evidence="2 3">
    <name type="scientific">Salinirubrum litoreum</name>
    <dbReference type="NCBI Taxonomy" id="1126234"/>
    <lineage>
        <taxon>Archaea</taxon>
        <taxon>Methanobacteriati</taxon>
        <taxon>Methanobacteriota</taxon>
        <taxon>Stenosarchaea group</taxon>
        <taxon>Halobacteria</taxon>
        <taxon>Halobacteriales</taxon>
        <taxon>Haloferacaceae</taxon>
        <taxon>Salinirubrum</taxon>
    </lineage>
</organism>
<evidence type="ECO:0000256" key="1">
    <source>
        <dbReference type="SAM" id="MobiDB-lite"/>
    </source>
</evidence>
<dbReference type="EMBL" id="JBHSKX010000002">
    <property type="protein sequence ID" value="MFC5368460.1"/>
    <property type="molecule type" value="Genomic_DNA"/>
</dbReference>
<dbReference type="RefSeq" id="WP_227230735.1">
    <property type="nucleotide sequence ID" value="NZ_JAJCVJ010000002.1"/>
</dbReference>